<reference evidence="3" key="1">
    <citation type="journal article" date="2018" name="Genome Biol.">
        <title>SKESA: strategic k-mer extension for scrupulous assemblies.</title>
        <authorList>
            <person name="Souvorov A."/>
            <person name="Agarwala R."/>
            <person name="Lipman D.J."/>
        </authorList>
    </citation>
    <scope>NUCLEOTIDE SEQUENCE [LARGE SCALE GENOMIC DNA]</scope>
    <source>
        <strain evidence="3">W1_5_ERB1</strain>
    </source>
</reference>
<dbReference type="Gene3D" id="1.10.260.40">
    <property type="entry name" value="lambda repressor-like DNA-binding domains"/>
    <property type="match status" value="1"/>
</dbReference>
<dbReference type="CDD" id="cd00093">
    <property type="entry name" value="HTH_XRE"/>
    <property type="match status" value="1"/>
</dbReference>
<dbReference type="SUPFAM" id="SSF47413">
    <property type="entry name" value="lambda repressor-like DNA-binding domains"/>
    <property type="match status" value="1"/>
</dbReference>
<organism evidence="4 5">
    <name type="scientific">Escherichia coli</name>
    <dbReference type="NCBI Taxonomy" id="562"/>
    <lineage>
        <taxon>Bacteria</taxon>
        <taxon>Pseudomonadati</taxon>
        <taxon>Pseudomonadota</taxon>
        <taxon>Gammaproteobacteria</taxon>
        <taxon>Enterobacterales</taxon>
        <taxon>Enterobacteriaceae</taxon>
        <taxon>Escherichia</taxon>
    </lineage>
</organism>
<reference evidence="5" key="2">
    <citation type="submission" date="2018-02" db="EMBL/GenBank/DDBJ databases">
        <authorList>
            <person name="Cea G.-C."/>
            <person name="William W."/>
        </authorList>
    </citation>
    <scope>NUCLEOTIDE SEQUENCE [LARGE SCALE GENOMIC DNA]</scope>
    <source>
        <strain evidence="5">ECOR 10</strain>
        <plasmid evidence="5">rcs83_pii</plasmid>
    </source>
</reference>
<dbReference type="PANTHER" id="PTHR36924">
    <property type="entry name" value="ANTITOXIN HIGA-1"/>
    <property type="match status" value="1"/>
</dbReference>
<gene>
    <name evidence="4" type="primary">higA</name>
    <name evidence="3" type="ORF">HHH44_005033</name>
    <name evidence="4" type="ORF">RCS83_PII0001</name>
</gene>
<proteinExistence type="predicted"/>
<feature type="domain" description="HTH cro/C1-type" evidence="2">
    <location>
        <begin position="24"/>
        <end position="69"/>
    </location>
</feature>
<dbReference type="Proteomes" id="UP000844228">
    <property type="component" value="Unassembled WGS sequence"/>
</dbReference>
<dbReference type="GO" id="GO:0003677">
    <property type="term" value="F:DNA binding"/>
    <property type="evidence" value="ECO:0007669"/>
    <property type="project" value="UniProtKB-KW"/>
</dbReference>
<dbReference type="InterPro" id="IPR013430">
    <property type="entry name" value="Toxin_antidote_HigA"/>
</dbReference>
<dbReference type="EMBL" id="LT985291">
    <property type="protein sequence ID" value="SPE02641.1"/>
    <property type="molecule type" value="Genomic_DNA"/>
</dbReference>
<dbReference type="PANTHER" id="PTHR36924:SF1">
    <property type="entry name" value="ANTITOXIN HIGA-1"/>
    <property type="match status" value="1"/>
</dbReference>
<geneLocation type="plasmid" evidence="5">
    <name>rcs83_pii</name>
</geneLocation>
<dbReference type="RefSeq" id="WP_000609270.1">
    <property type="nucleotide sequence ID" value="NZ_AP024692.1"/>
</dbReference>
<dbReference type="Proteomes" id="UP000306822">
    <property type="component" value="Plasmid RCS83_pII"/>
</dbReference>
<dbReference type="SMART" id="SM00530">
    <property type="entry name" value="HTH_XRE"/>
    <property type="match status" value="1"/>
</dbReference>
<keyword evidence="4" id="KW-0614">Plasmid</keyword>
<dbReference type="AlphaFoldDB" id="A0A3L3RM09"/>
<dbReference type="EMBL" id="DABALL010000090">
    <property type="protein sequence ID" value="HAH1421543.1"/>
    <property type="molecule type" value="Genomic_DNA"/>
</dbReference>
<keyword evidence="1" id="KW-0238">DNA-binding</keyword>
<dbReference type="NCBIfam" id="TIGR02607">
    <property type="entry name" value="antidote_HigA"/>
    <property type="match status" value="1"/>
</dbReference>
<accession>A0A3L3RM09</accession>
<name>A0A3L3RM09_ECOLX</name>
<evidence type="ECO:0000256" key="1">
    <source>
        <dbReference type="ARBA" id="ARBA00023125"/>
    </source>
</evidence>
<evidence type="ECO:0000313" key="3">
    <source>
        <dbReference type="EMBL" id="HAH1421543.1"/>
    </source>
</evidence>
<evidence type="ECO:0000313" key="5">
    <source>
        <dbReference type="Proteomes" id="UP000306822"/>
    </source>
</evidence>
<reference evidence="3" key="4">
    <citation type="submission" date="2018-08" db="EMBL/GenBank/DDBJ databases">
        <authorList>
            <consortium name="NCBI Pathogen Detection Project"/>
        </authorList>
    </citation>
    <scope>NUCLEOTIDE SEQUENCE</scope>
    <source>
        <strain evidence="3">W1_5_ERB1</strain>
    </source>
</reference>
<reference evidence="4" key="3">
    <citation type="submission" date="2018-02" db="EMBL/GenBank/DDBJ databases">
        <authorList>
            <person name="Cohen D.B."/>
            <person name="Kent A.D."/>
        </authorList>
    </citation>
    <scope>NUCLEOTIDE SEQUENCE</scope>
    <source>
        <strain evidence="4">ECOR 10</strain>
    </source>
</reference>
<geneLocation type="plasmid" evidence="4">
    <name>RCS83_pII</name>
</geneLocation>
<sequence length="98" mass="11013">MINLVDPVHPGVFIREMFMEPFEISAADLSEKLHVSPSTLSRVLNGKADLSVEMALRLSRVLGRSAESWINMQTQYSLNASRKSPNVIKELDELVPIF</sequence>
<dbReference type="InterPro" id="IPR010982">
    <property type="entry name" value="Lambda_DNA-bd_dom_sf"/>
</dbReference>
<protein>
    <submittedName>
        <fullName evidence="3">HigA family addiction module antidote protein</fullName>
    </submittedName>
    <submittedName>
        <fullName evidence="4">Plasmid maintenance system antidote protein</fullName>
    </submittedName>
</protein>
<dbReference type="PROSITE" id="PS50943">
    <property type="entry name" value="HTH_CROC1"/>
    <property type="match status" value="1"/>
</dbReference>
<dbReference type="Pfam" id="PF01381">
    <property type="entry name" value="HTH_3"/>
    <property type="match status" value="1"/>
</dbReference>
<evidence type="ECO:0000259" key="2">
    <source>
        <dbReference type="PROSITE" id="PS50943"/>
    </source>
</evidence>
<dbReference type="InterPro" id="IPR001387">
    <property type="entry name" value="Cro/C1-type_HTH"/>
</dbReference>
<evidence type="ECO:0000313" key="4">
    <source>
        <dbReference type="EMBL" id="SPE02641.1"/>
    </source>
</evidence>